<comment type="caution">
    <text evidence="1">The sequence shown here is derived from an EMBL/GenBank/DDBJ whole genome shotgun (WGS) entry which is preliminary data.</text>
</comment>
<keyword evidence="2" id="KW-1185">Reference proteome</keyword>
<name>A0ABD2ZV85_9GENT</name>
<gene>
    <name evidence="1" type="ORF">ACH5RR_015742</name>
</gene>
<evidence type="ECO:0008006" key="3">
    <source>
        <dbReference type="Google" id="ProtNLM"/>
    </source>
</evidence>
<dbReference type="EMBL" id="JBJUIK010000007">
    <property type="protein sequence ID" value="KAL3522908.1"/>
    <property type="molecule type" value="Genomic_DNA"/>
</dbReference>
<dbReference type="AlphaFoldDB" id="A0ABD2ZV85"/>
<evidence type="ECO:0000313" key="2">
    <source>
        <dbReference type="Proteomes" id="UP001630127"/>
    </source>
</evidence>
<organism evidence="1 2">
    <name type="scientific">Cinchona calisaya</name>
    <dbReference type="NCBI Taxonomy" id="153742"/>
    <lineage>
        <taxon>Eukaryota</taxon>
        <taxon>Viridiplantae</taxon>
        <taxon>Streptophyta</taxon>
        <taxon>Embryophyta</taxon>
        <taxon>Tracheophyta</taxon>
        <taxon>Spermatophyta</taxon>
        <taxon>Magnoliopsida</taxon>
        <taxon>eudicotyledons</taxon>
        <taxon>Gunneridae</taxon>
        <taxon>Pentapetalae</taxon>
        <taxon>asterids</taxon>
        <taxon>lamiids</taxon>
        <taxon>Gentianales</taxon>
        <taxon>Rubiaceae</taxon>
        <taxon>Cinchonoideae</taxon>
        <taxon>Cinchoneae</taxon>
        <taxon>Cinchona</taxon>
    </lineage>
</organism>
<sequence length="255" mass="27956">MEKDVSDSLYDTDPVDGFHYPRPMNNYQYLYLNVRNLEWDSLINASFGNAKSTTIERRNLWSGLASLSSLVIGPQLIRGDFNAILSLAEYSGRVVQNLRDIDDFSSAMNVCSVSALPYSGKLNYTSSKSGACPLRSNLATIIPANPFPRHVWIGIHPSWQVIHHQTLKSTVPQTVLWEPSPSEYLKLNVDTSSLGNLGAASGGGIVQIASGLSLAGFSTAFGVRSNMEAEILTLEAGFSFVLIKDGLICLMRWIH</sequence>
<proteinExistence type="predicted"/>
<accession>A0ABD2ZV85</accession>
<reference evidence="1 2" key="1">
    <citation type="submission" date="2024-11" db="EMBL/GenBank/DDBJ databases">
        <title>A near-complete genome assembly of Cinchona calisaya.</title>
        <authorList>
            <person name="Lian D.C."/>
            <person name="Zhao X.W."/>
            <person name="Wei L."/>
        </authorList>
    </citation>
    <scope>NUCLEOTIDE SEQUENCE [LARGE SCALE GENOMIC DNA]</scope>
    <source>
        <tissue evidence="1">Nenye</tissue>
    </source>
</reference>
<protein>
    <recommendedName>
        <fullName evidence="3">RNase H type-1 domain-containing protein</fullName>
    </recommendedName>
</protein>
<evidence type="ECO:0000313" key="1">
    <source>
        <dbReference type="EMBL" id="KAL3522908.1"/>
    </source>
</evidence>
<dbReference type="Proteomes" id="UP001630127">
    <property type="component" value="Unassembled WGS sequence"/>
</dbReference>